<evidence type="ECO:0000256" key="1">
    <source>
        <dbReference type="ARBA" id="ARBA00004370"/>
    </source>
</evidence>
<keyword evidence="2" id="KW-0472">Membrane</keyword>
<dbReference type="PANTHER" id="PTHR46825:SF11">
    <property type="entry name" value="PENICILLIN-BINDING PROTEIN 4"/>
    <property type="match status" value="1"/>
</dbReference>
<feature type="domain" description="Beta-lactamase-related" evidence="3">
    <location>
        <begin position="68"/>
        <end position="304"/>
    </location>
</feature>
<dbReference type="GO" id="GO:0016020">
    <property type="term" value="C:membrane"/>
    <property type="evidence" value="ECO:0007669"/>
    <property type="project" value="UniProtKB-SubCell"/>
</dbReference>
<dbReference type="OrthoDB" id="2157616at2"/>
<dbReference type="GeneID" id="98316265"/>
<evidence type="ECO:0000313" key="4">
    <source>
        <dbReference type="EMBL" id="KRN10399.1"/>
    </source>
</evidence>
<keyword evidence="4" id="KW-0378">Hydrolase</keyword>
<dbReference type="RefSeq" id="WP_056993419.1">
    <property type="nucleotide sequence ID" value="NZ_AYYH01000010.1"/>
</dbReference>
<sequence length="362" mass="40926">MRKAKIILLTAALIFLGILICWGATNKTSKKNQIRDTVRIHKRRNEHKRNKEQELQDVLKKNKVWGTLVYQNGKSHKIKSVSVGYANYEKRIKNSSSTKYMLASLQKSYTATMIQMLIDQKKLSMNTKLSQFYPSIRYSNKITIRNLLDHTSGIQMGEPAPKTMLTNDSSAVMWAINHLKSTGRMQWNYTNANYILLAGIITKVTNQSYMSVLSENILKPLKLRNTAELDSNTINSAAKTYNFGNNVTLHAMSYDLASSELGCGNLYTTPSDYLKFVSALEDNSLLSISSLNELSRNHETAYSAGFYYFSNGQRADGIDNGYYNFYYDDKSEHANMILMLNKGVSDSQGRAMIQELGNIIAS</sequence>
<dbReference type="InterPro" id="IPR050491">
    <property type="entry name" value="AmpC-like"/>
</dbReference>
<protein>
    <submittedName>
        <fullName evidence="4">Serine-type D-Ala-D-Ala carboxypeptidase</fullName>
    </submittedName>
</protein>
<organism evidence="4 5">
    <name type="scientific">Liquorilactobacillus mali KCTC 3596 = DSM 20444</name>
    <dbReference type="NCBI Taxonomy" id="1046596"/>
    <lineage>
        <taxon>Bacteria</taxon>
        <taxon>Bacillati</taxon>
        <taxon>Bacillota</taxon>
        <taxon>Bacilli</taxon>
        <taxon>Lactobacillales</taxon>
        <taxon>Lactobacillaceae</taxon>
        <taxon>Liquorilactobacillus</taxon>
    </lineage>
</organism>
<keyword evidence="4" id="KW-0121">Carboxypeptidase</keyword>
<comment type="caution">
    <text evidence="4">The sequence shown here is derived from an EMBL/GenBank/DDBJ whole genome shotgun (WGS) entry which is preliminary data.</text>
</comment>
<dbReference type="InterPro" id="IPR012338">
    <property type="entry name" value="Beta-lactam/transpept-like"/>
</dbReference>
<dbReference type="InterPro" id="IPR001466">
    <property type="entry name" value="Beta-lactam-related"/>
</dbReference>
<dbReference type="PATRIC" id="fig|1046596.6.peg.167"/>
<dbReference type="SUPFAM" id="SSF56601">
    <property type="entry name" value="beta-lactamase/transpeptidase-like"/>
    <property type="match status" value="1"/>
</dbReference>
<dbReference type="GO" id="GO:0004180">
    <property type="term" value="F:carboxypeptidase activity"/>
    <property type="evidence" value="ECO:0007669"/>
    <property type="project" value="UniProtKB-KW"/>
</dbReference>
<dbReference type="Gene3D" id="3.40.710.10">
    <property type="entry name" value="DD-peptidase/beta-lactamase superfamily"/>
    <property type="match status" value="1"/>
</dbReference>
<dbReference type="Proteomes" id="UP000050898">
    <property type="component" value="Unassembled WGS sequence"/>
</dbReference>
<name>A0A0R2E2A9_9LACO</name>
<dbReference type="Pfam" id="PF00144">
    <property type="entry name" value="Beta-lactamase"/>
    <property type="match status" value="1"/>
</dbReference>
<evidence type="ECO:0000313" key="5">
    <source>
        <dbReference type="Proteomes" id="UP000050898"/>
    </source>
</evidence>
<dbReference type="AlphaFoldDB" id="A0A0R2E2A9"/>
<keyword evidence="4" id="KW-0645">Protease</keyword>
<keyword evidence="5" id="KW-1185">Reference proteome</keyword>
<dbReference type="PANTHER" id="PTHR46825">
    <property type="entry name" value="D-ALANYL-D-ALANINE-CARBOXYPEPTIDASE/ENDOPEPTIDASE AMPH"/>
    <property type="match status" value="1"/>
</dbReference>
<evidence type="ECO:0000259" key="3">
    <source>
        <dbReference type="Pfam" id="PF00144"/>
    </source>
</evidence>
<dbReference type="EMBL" id="AYYH01000010">
    <property type="protein sequence ID" value="KRN10399.1"/>
    <property type="molecule type" value="Genomic_DNA"/>
</dbReference>
<proteinExistence type="predicted"/>
<evidence type="ECO:0000256" key="2">
    <source>
        <dbReference type="ARBA" id="ARBA00023136"/>
    </source>
</evidence>
<comment type="subcellular location">
    <subcellularLocation>
        <location evidence="1">Membrane</location>
    </subcellularLocation>
</comment>
<accession>A0A0R2E2A9</accession>
<gene>
    <name evidence="4" type="ORF">FD00_GL000164</name>
</gene>
<reference evidence="4 5" key="1">
    <citation type="journal article" date="2015" name="Genome Announc.">
        <title>Expanding the biotechnology potential of lactobacilli through comparative genomics of 213 strains and associated genera.</title>
        <authorList>
            <person name="Sun Z."/>
            <person name="Harris H.M."/>
            <person name="McCann A."/>
            <person name="Guo C."/>
            <person name="Argimon S."/>
            <person name="Zhang W."/>
            <person name="Yang X."/>
            <person name="Jeffery I.B."/>
            <person name="Cooney J.C."/>
            <person name="Kagawa T.F."/>
            <person name="Liu W."/>
            <person name="Song Y."/>
            <person name="Salvetti E."/>
            <person name="Wrobel A."/>
            <person name="Rasinkangas P."/>
            <person name="Parkhill J."/>
            <person name="Rea M.C."/>
            <person name="O'Sullivan O."/>
            <person name="Ritari J."/>
            <person name="Douillard F.P."/>
            <person name="Paul Ross R."/>
            <person name="Yang R."/>
            <person name="Briner A.E."/>
            <person name="Felis G.E."/>
            <person name="de Vos W.M."/>
            <person name="Barrangou R."/>
            <person name="Klaenhammer T.R."/>
            <person name="Caufield P.W."/>
            <person name="Cui Y."/>
            <person name="Zhang H."/>
            <person name="O'Toole P.W."/>
        </authorList>
    </citation>
    <scope>NUCLEOTIDE SEQUENCE [LARGE SCALE GENOMIC DNA]</scope>
    <source>
        <strain evidence="4 5">DSM 20444</strain>
    </source>
</reference>